<sequence length="248" mass="28314">MSTSPEWMTENNGGNRTKDGAQANSRTADLSTNFYHCGLCTFVTPDFEVYRTHTCRSGAPLFKCPYCNYSGTTSARLKQHMRSHTGERPFACRFCPYTTAYSNNLTYHTRKHTGERPFACTLCGFRSAQKSNLNTHMTKKHKVMKSSWSGTTQHRKSGLPGKQHKCSFCNYTTNKTTNLMRHVHTHTGEKPYACPLCPFRATQENNIKSHVRTHTGEKPYVCHLCPYRSSQKSNLNSHMLTHQPRNTF</sequence>
<comment type="caution">
    <text evidence="14">The sequence shown here is derived from an EMBL/GenBank/DDBJ whole genome shotgun (WGS) entry which is preliminary data.</text>
</comment>
<dbReference type="Proteomes" id="UP001381693">
    <property type="component" value="Unassembled WGS sequence"/>
</dbReference>
<protein>
    <recommendedName>
        <fullName evidence="13">C2H2-type domain-containing protein</fullName>
    </recommendedName>
</protein>
<dbReference type="PANTHER" id="PTHR23235:SF142">
    <property type="entry name" value="ZINC FINGER PROTEIN 384"/>
    <property type="match status" value="1"/>
</dbReference>
<dbReference type="Pfam" id="PF00096">
    <property type="entry name" value="zf-C2H2"/>
    <property type="match status" value="2"/>
</dbReference>
<evidence type="ECO:0000256" key="9">
    <source>
        <dbReference type="ARBA" id="ARBA00023163"/>
    </source>
</evidence>
<dbReference type="InterPro" id="IPR013087">
    <property type="entry name" value="Znf_C2H2_type"/>
</dbReference>
<dbReference type="FunFam" id="3.30.160.60:FF:002069">
    <property type="entry name" value="Uncharacterized protein"/>
    <property type="match status" value="1"/>
</dbReference>
<dbReference type="EMBL" id="JAXCGZ010003832">
    <property type="protein sequence ID" value="KAK7082994.1"/>
    <property type="molecule type" value="Genomic_DNA"/>
</dbReference>
<feature type="domain" description="C2H2-type" evidence="13">
    <location>
        <begin position="220"/>
        <end position="247"/>
    </location>
</feature>
<feature type="domain" description="C2H2-type" evidence="13">
    <location>
        <begin position="90"/>
        <end position="117"/>
    </location>
</feature>
<dbReference type="FunFam" id="3.30.160.60:FF:001249">
    <property type="entry name" value="CTCF"/>
    <property type="match status" value="1"/>
</dbReference>
<feature type="domain" description="C2H2-type" evidence="13">
    <location>
        <begin position="118"/>
        <end position="146"/>
    </location>
</feature>
<dbReference type="GO" id="GO:0005634">
    <property type="term" value="C:nucleus"/>
    <property type="evidence" value="ECO:0007669"/>
    <property type="project" value="UniProtKB-SubCell"/>
</dbReference>
<keyword evidence="5 11" id="KW-0863">Zinc-finger</keyword>
<dbReference type="PANTHER" id="PTHR23235">
    <property type="entry name" value="KRUEPPEL-LIKE TRANSCRIPTION FACTOR"/>
    <property type="match status" value="1"/>
</dbReference>
<keyword evidence="15" id="KW-1185">Reference proteome</keyword>
<feature type="region of interest" description="Disordered" evidence="12">
    <location>
        <begin position="142"/>
        <end position="162"/>
    </location>
</feature>
<feature type="domain" description="C2H2-type" evidence="13">
    <location>
        <begin position="192"/>
        <end position="219"/>
    </location>
</feature>
<feature type="domain" description="C2H2-type" evidence="13">
    <location>
        <begin position="62"/>
        <end position="89"/>
    </location>
</feature>
<dbReference type="Gene3D" id="3.30.160.60">
    <property type="entry name" value="Classic Zinc Finger"/>
    <property type="match status" value="6"/>
</dbReference>
<evidence type="ECO:0000256" key="10">
    <source>
        <dbReference type="ARBA" id="ARBA00023242"/>
    </source>
</evidence>
<keyword evidence="4" id="KW-0677">Repeat</keyword>
<dbReference type="GO" id="GO:0000981">
    <property type="term" value="F:DNA-binding transcription factor activity, RNA polymerase II-specific"/>
    <property type="evidence" value="ECO:0007669"/>
    <property type="project" value="TreeGrafter"/>
</dbReference>
<evidence type="ECO:0000256" key="12">
    <source>
        <dbReference type="SAM" id="MobiDB-lite"/>
    </source>
</evidence>
<reference evidence="14 15" key="1">
    <citation type="submission" date="2023-11" db="EMBL/GenBank/DDBJ databases">
        <title>Halocaridina rubra genome assembly.</title>
        <authorList>
            <person name="Smith C."/>
        </authorList>
    </citation>
    <scope>NUCLEOTIDE SEQUENCE [LARGE SCALE GENOMIC DNA]</scope>
    <source>
        <strain evidence="14">EP-1</strain>
        <tissue evidence="14">Whole</tissue>
    </source>
</reference>
<evidence type="ECO:0000256" key="3">
    <source>
        <dbReference type="ARBA" id="ARBA00022723"/>
    </source>
</evidence>
<dbReference type="InterPro" id="IPR036236">
    <property type="entry name" value="Znf_C2H2_sf"/>
</dbReference>
<accession>A0AAN8XNV6</accession>
<dbReference type="SMART" id="SM00355">
    <property type="entry name" value="ZnF_C2H2"/>
    <property type="match status" value="6"/>
</dbReference>
<dbReference type="FunFam" id="3.30.160.60:FF:000417">
    <property type="entry name" value="Zinc finger protein"/>
    <property type="match status" value="1"/>
</dbReference>
<feature type="domain" description="C2H2-type" evidence="13">
    <location>
        <begin position="164"/>
        <end position="191"/>
    </location>
</feature>
<evidence type="ECO:0000256" key="4">
    <source>
        <dbReference type="ARBA" id="ARBA00022737"/>
    </source>
</evidence>
<dbReference type="AlphaFoldDB" id="A0AAN8XNV6"/>
<comment type="subcellular location">
    <subcellularLocation>
        <location evidence="1">Nucleus</location>
    </subcellularLocation>
</comment>
<keyword evidence="7" id="KW-0805">Transcription regulation</keyword>
<feature type="compositionally biased region" description="Basic residues" evidence="12">
    <location>
        <begin position="153"/>
        <end position="162"/>
    </location>
</feature>
<organism evidence="14 15">
    <name type="scientific">Halocaridina rubra</name>
    <name type="common">Hawaiian red shrimp</name>
    <dbReference type="NCBI Taxonomy" id="373956"/>
    <lineage>
        <taxon>Eukaryota</taxon>
        <taxon>Metazoa</taxon>
        <taxon>Ecdysozoa</taxon>
        <taxon>Arthropoda</taxon>
        <taxon>Crustacea</taxon>
        <taxon>Multicrustacea</taxon>
        <taxon>Malacostraca</taxon>
        <taxon>Eumalacostraca</taxon>
        <taxon>Eucarida</taxon>
        <taxon>Decapoda</taxon>
        <taxon>Pleocyemata</taxon>
        <taxon>Caridea</taxon>
        <taxon>Atyoidea</taxon>
        <taxon>Atyidae</taxon>
        <taxon>Halocaridina</taxon>
    </lineage>
</organism>
<comment type="similarity">
    <text evidence="2">Belongs to the krueppel C2H2-type zinc-finger protein family.</text>
</comment>
<dbReference type="Pfam" id="PF23611">
    <property type="entry name" value="zf-C2H2_16"/>
    <property type="match status" value="1"/>
</dbReference>
<keyword evidence="9" id="KW-0804">Transcription</keyword>
<dbReference type="FunFam" id="3.30.160.60:FF:002343">
    <property type="entry name" value="Zinc finger protein 33A"/>
    <property type="match status" value="1"/>
</dbReference>
<evidence type="ECO:0000256" key="6">
    <source>
        <dbReference type="ARBA" id="ARBA00022833"/>
    </source>
</evidence>
<evidence type="ECO:0000259" key="13">
    <source>
        <dbReference type="PROSITE" id="PS50157"/>
    </source>
</evidence>
<evidence type="ECO:0000256" key="1">
    <source>
        <dbReference type="ARBA" id="ARBA00004123"/>
    </source>
</evidence>
<gene>
    <name evidence="14" type="ORF">SK128_023851</name>
</gene>
<evidence type="ECO:0000256" key="5">
    <source>
        <dbReference type="ARBA" id="ARBA00022771"/>
    </source>
</evidence>
<keyword evidence="6" id="KW-0862">Zinc</keyword>
<proteinExistence type="inferred from homology"/>
<dbReference type="GO" id="GO:0008270">
    <property type="term" value="F:zinc ion binding"/>
    <property type="evidence" value="ECO:0007669"/>
    <property type="project" value="UniProtKB-KW"/>
</dbReference>
<evidence type="ECO:0000313" key="14">
    <source>
        <dbReference type="EMBL" id="KAK7082994.1"/>
    </source>
</evidence>
<dbReference type="SUPFAM" id="SSF57667">
    <property type="entry name" value="beta-beta-alpha zinc fingers"/>
    <property type="match status" value="4"/>
</dbReference>
<evidence type="ECO:0000256" key="8">
    <source>
        <dbReference type="ARBA" id="ARBA00023125"/>
    </source>
</evidence>
<dbReference type="PROSITE" id="PS50157">
    <property type="entry name" value="ZINC_FINGER_C2H2_2"/>
    <property type="match status" value="6"/>
</dbReference>
<evidence type="ECO:0000256" key="2">
    <source>
        <dbReference type="ARBA" id="ARBA00006991"/>
    </source>
</evidence>
<evidence type="ECO:0000256" key="7">
    <source>
        <dbReference type="ARBA" id="ARBA00023015"/>
    </source>
</evidence>
<feature type="region of interest" description="Disordered" evidence="12">
    <location>
        <begin position="1"/>
        <end position="23"/>
    </location>
</feature>
<keyword evidence="3" id="KW-0479">Metal-binding</keyword>
<keyword evidence="8" id="KW-0238">DNA-binding</keyword>
<name>A0AAN8XNV6_HALRR</name>
<evidence type="ECO:0000256" key="11">
    <source>
        <dbReference type="PROSITE-ProRule" id="PRU00042"/>
    </source>
</evidence>
<dbReference type="FunFam" id="3.30.160.60:FF:000075">
    <property type="entry name" value="Putative zinc finger protein 536"/>
    <property type="match status" value="1"/>
</dbReference>
<dbReference type="InterPro" id="IPR056438">
    <property type="entry name" value="Znf-C2H2_CTCF"/>
</dbReference>
<evidence type="ECO:0000313" key="15">
    <source>
        <dbReference type="Proteomes" id="UP001381693"/>
    </source>
</evidence>
<keyword evidence="10" id="KW-0539">Nucleus</keyword>
<feature type="compositionally biased region" description="Polar residues" evidence="12">
    <location>
        <begin position="1"/>
        <end position="15"/>
    </location>
</feature>
<dbReference type="GO" id="GO:0000978">
    <property type="term" value="F:RNA polymerase II cis-regulatory region sequence-specific DNA binding"/>
    <property type="evidence" value="ECO:0007669"/>
    <property type="project" value="TreeGrafter"/>
</dbReference>